<evidence type="ECO:0000313" key="2">
    <source>
        <dbReference type="EMBL" id="SFK72680.1"/>
    </source>
</evidence>
<proteinExistence type="predicted"/>
<dbReference type="InterPro" id="IPR010982">
    <property type="entry name" value="Lambda_DNA-bd_dom_sf"/>
</dbReference>
<sequence length="427" mass="44427">MDRTGSRIRARRLDAKIAQRDLAQSVGISASYLNLIEHDRRRIGGKLLTQLAAALGLDPALLAEGADAGLVGRMRAAASAADAETVEAAQTADLAARYPGWARLIAAQADQIAALQQRAQMLEDRITHDPALATALHGVISAVTSIQSTAAILTGDAKVDADWQARFHRNIFDDATRLAQTSAALIAYFDAPANAAPVSLSPLEEMEQALSQTGFYRPAQERGGTATADDPQLSAGAAGLLADYDARYHADAVALPLATFLPAAKAASYDPLRVSAQMGRPLAQVMRRLAALPAQDDAPPLGLLICDAAGVVRLLKSVPGAGLSRAGLCPLWPIFTALGQPGRAVAAQAVLPGTPDVRLTCHAIADVIPHPDGPHMPPLIEATMLLRSDDGPAAAAAVPVGAGCRLCPRTNCPARREPASVSLAITL</sequence>
<dbReference type="CDD" id="cd00093">
    <property type="entry name" value="HTH_XRE"/>
    <property type="match status" value="1"/>
</dbReference>
<evidence type="ECO:0000259" key="1">
    <source>
        <dbReference type="PROSITE" id="PS50943"/>
    </source>
</evidence>
<dbReference type="SMART" id="SM00530">
    <property type="entry name" value="HTH_XRE"/>
    <property type="match status" value="1"/>
</dbReference>
<feature type="domain" description="HTH cro/C1-type" evidence="1">
    <location>
        <begin position="8"/>
        <end position="62"/>
    </location>
</feature>
<dbReference type="Gene3D" id="1.10.260.40">
    <property type="entry name" value="lambda repressor-like DNA-binding domains"/>
    <property type="match status" value="1"/>
</dbReference>
<dbReference type="InterPro" id="IPR001387">
    <property type="entry name" value="Cro/C1-type_HTH"/>
</dbReference>
<dbReference type="RefSeq" id="WP_090184276.1">
    <property type="nucleotide sequence ID" value="NZ_FOTF01000001.1"/>
</dbReference>
<dbReference type="STRING" id="195913.SAMN04488004_101196"/>
<dbReference type="GO" id="GO:0003677">
    <property type="term" value="F:DNA binding"/>
    <property type="evidence" value="ECO:0007669"/>
    <property type="project" value="InterPro"/>
</dbReference>
<keyword evidence="3" id="KW-1185">Reference proteome</keyword>
<dbReference type="PROSITE" id="PS50943">
    <property type="entry name" value="HTH_CROC1"/>
    <property type="match status" value="1"/>
</dbReference>
<dbReference type="AlphaFoldDB" id="A0A1I4BW89"/>
<dbReference type="Pfam" id="PF01381">
    <property type="entry name" value="HTH_3"/>
    <property type="match status" value="1"/>
</dbReference>
<dbReference type="OrthoDB" id="7790108at2"/>
<reference evidence="3" key="1">
    <citation type="submission" date="2016-10" db="EMBL/GenBank/DDBJ databases">
        <authorList>
            <person name="Varghese N."/>
            <person name="Submissions S."/>
        </authorList>
    </citation>
    <scope>NUCLEOTIDE SEQUENCE [LARGE SCALE GENOMIC DNA]</scope>
    <source>
        <strain evidence="3">DSM 16199</strain>
    </source>
</reference>
<gene>
    <name evidence="2" type="ORF">SAMN04488004_101196</name>
</gene>
<evidence type="ECO:0000313" key="3">
    <source>
        <dbReference type="Proteomes" id="UP000199550"/>
    </source>
</evidence>
<protein>
    <recommendedName>
        <fullName evidence="1">HTH cro/C1-type domain-containing protein</fullName>
    </recommendedName>
</protein>
<organism evidence="2 3">
    <name type="scientific">Loktanella salsilacus</name>
    <dbReference type="NCBI Taxonomy" id="195913"/>
    <lineage>
        <taxon>Bacteria</taxon>
        <taxon>Pseudomonadati</taxon>
        <taxon>Pseudomonadota</taxon>
        <taxon>Alphaproteobacteria</taxon>
        <taxon>Rhodobacterales</taxon>
        <taxon>Roseobacteraceae</taxon>
        <taxon>Loktanella</taxon>
    </lineage>
</organism>
<dbReference type="Proteomes" id="UP000199550">
    <property type="component" value="Unassembled WGS sequence"/>
</dbReference>
<name>A0A1I4BW89_9RHOB</name>
<accession>A0A1I4BW89</accession>
<dbReference type="EMBL" id="FOTF01000001">
    <property type="protein sequence ID" value="SFK72680.1"/>
    <property type="molecule type" value="Genomic_DNA"/>
</dbReference>
<dbReference type="SUPFAM" id="SSF47413">
    <property type="entry name" value="lambda repressor-like DNA-binding domains"/>
    <property type="match status" value="1"/>
</dbReference>